<dbReference type="InterPro" id="IPR025332">
    <property type="entry name" value="DUF4238"/>
</dbReference>
<comment type="caution">
    <text evidence="1">The sequence shown here is derived from an EMBL/GenBank/DDBJ whole genome shotgun (WGS) entry which is preliminary data.</text>
</comment>
<reference evidence="1" key="1">
    <citation type="journal article" date="2014" name="Int. J. Syst. Evol. Microbiol.">
        <title>Complete genome sequence of Corynebacterium casei LMG S-19264T (=DSM 44701T), isolated from a smear-ripened cheese.</title>
        <authorList>
            <consortium name="US DOE Joint Genome Institute (JGI-PGF)"/>
            <person name="Walter F."/>
            <person name="Albersmeier A."/>
            <person name="Kalinowski J."/>
            <person name="Ruckert C."/>
        </authorList>
    </citation>
    <scope>NUCLEOTIDE SEQUENCE</scope>
    <source>
        <strain evidence="1">JCM 17820</strain>
    </source>
</reference>
<evidence type="ECO:0000313" key="2">
    <source>
        <dbReference type="Proteomes" id="UP000605784"/>
    </source>
</evidence>
<dbReference type="Proteomes" id="UP000605784">
    <property type="component" value="Unassembled WGS sequence"/>
</dbReference>
<accession>A0A830GQA2</accession>
<protein>
    <submittedName>
        <fullName evidence="1">Uncharacterized protein</fullName>
    </submittedName>
</protein>
<sequence length="212" mass="25133">MHQGGNERYTGFQHLGWKIVENQTQLPFFTSDVPVFIYQDEFPEDDENSEGFQFDGKQIFCPITPDKLLVLLDPATFKVEPQYPDTEIDTVEVDDRREVWKYNLVQGLSAFQEVFGPVGQGEKLQRMIELMSRHFSDEDYIRGNRWSTGRIQRAQRQGIWESHQRPRRDTIPEEDKRIITSYKKAGDARWLYTHKISLIDELRRDNPISDYW</sequence>
<evidence type="ECO:0000313" key="1">
    <source>
        <dbReference type="EMBL" id="GGN96091.1"/>
    </source>
</evidence>
<proteinExistence type="predicted"/>
<dbReference type="RefSeq" id="WP_188997905.1">
    <property type="nucleotide sequence ID" value="NZ_BMOU01000004.1"/>
</dbReference>
<organism evidence="1 2">
    <name type="scientific">Haloarcula pellucida</name>
    <dbReference type="NCBI Taxonomy" id="1427151"/>
    <lineage>
        <taxon>Archaea</taxon>
        <taxon>Methanobacteriati</taxon>
        <taxon>Methanobacteriota</taxon>
        <taxon>Stenosarchaea group</taxon>
        <taxon>Halobacteria</taxon>
        <taxon>Halobacteriales</taxon>
        <taxon>Haloarculaceae</taxon>
        <taxon>Haloarcula</taxon>
    </lineage>
</organism>
<dbReference type="Pfam" id="PF14022">
    <property type="entry name" value="DUF4238"/>
    <property type="match status" value="1"/>
</dbReference>
<dbReference type="EMBL" id="BMOU01000004">
    <property type="protein sequence ID" value="GGN96091.1"/>
    <property type="molecule type" value="Genomic_DNA"/>
</dbReference>
<keyword evidence="2" id="KW-1185">Reference proteome</keyword>
<gene>
    <name evidence="1" type="ORF">GCM10009030_23980</name>
</gene>
<reference evidence="1" key="2">
    <citation type="submission" date="2020-09" db="EMBL/GenBank/DDBJ databases">
        <authorList>
            <person name="Sun Q."/>
            <person name="Ohkuma M."/>
        </authorList>
    </citation>
    <scope>NUCLEOTIDE SEQUENCE</scope>
    <source>
        <strain evidence="1">JCM 17820</strain>
    </source>
</reference>
<name>A0A830GQA2_9EURY</name>
<dbReference type="AlphaFoldDB" id="A0A830GQA2"/>